<evidence type="ECO:0000313" key="3">
    <source>
        <dbReference type="Proteomes" id="UP000636888"/>
    </source>
</evidence>
<evidence type="ECO:0000259" key="1">
    <source>
        <dbReference type="Pfam" id="PF00117"/>
    </source>
</evidence>
<gene>
    <name evidence="2" type="ORF">JFN93_10335</name>
</gene>
<dbReference type="AlphaFoldDB" id="A0A8J7JLN7"/>
<dbReference type="GO" id="GO:0005829">
    <property type="term" value="C:cytosol"/>
    <property type="evidence" value="ECO:0007669"/>
    <property type="project" value="TreeGrafter"/>
</dbReference>
<dbReference type="CDD" id="cd01741">
    <property type="entry name" value="GATase1_1"/>
    <property type="match status" value="1"/>
</dbReference>
<accession>A0A8J7JLN7</accession>
<feature type="domain" description="Glutamine amidotransferase" evidence="1">
    <location>
        <begin position="43"/>
        <end position="178"/>
    </location>
</feature>
<name>A0A8J7JLN7_9BACT</name>
<dbReference type="SUPFAM" id="SSF52317">
    <property type="entry name" value="Class I glutamine amidotransferase-like"/>
    <property type="match status" value="1"/>
</dbReference>
<keyword evidence="2" id="KW-0315">Glutamine amidotransferase</keyword>
<dbReference type="InterPro" id="IPR029062">
    <property type="entry name" value="Class_I_gatase-like"/>
</dbReference>
<keyword evidence="3" id="KW-1185">Reference proteome</keyword>
<proteinExistence type="predicted"/>
<organism evidence="2 3">
    <name type="scientific">Geomesophilobacter sediminis</name>
    <dbReference type="NCBI Taxonomy" id="2798584"/>
    <lineage>
        <taxon>Bacteria</taxon>
        <taxon>Pseudomonadati</taxon>
        <taxon>Thermodesulfobacteriota</taxon>
        <taxon>Desulfuromonadia</taxon>
        <taxon>Geobacterales</taxon>
        <taxon>Geobacteraceae</taxon>
        <taxon>Geomesophilobacter</taxon>
    </lineage>
</organism>
<protein>
    <submittedName>
        <fullName evidence="2">Type 1 glutamine amidotransferase</fullName>
    </submittedName>
</protein>
<dbReference type="PANTHER" id="PTHR42695:SF5">
    <property type="entry name" value="GLUTAMINE AMIDOTRANSFERASE YLR126C-RELATED"/>
    <property type="match status" value="1"/>
</dbReference>
<dbReference type="RefSeq" id="WP_199383990.1">
    <property type="nucleotide sequence ID" value="NZ_JAEMHM010000007.1"/>
</dbReference>
<dbReference type="Proteomes" id="UP000636888">
    <property type="component" value="Unassembled WGS sequence"/>
</dbReference>
<dbReference type="InterPro" id="IPR044992">
    <property type="entry name" value="ChyE-like"/>
</dbReference>
<dbReference type="InterPro" id="IPR017926">
    <property type="entry name" value="GATASE"/>
</dbReference>
<comment type="caution">
    <text evidence="2">The sequence shown here is derived from an EMBL/GenBank/DDBJ whole genome shotgun (WGS) entry which is preliminary data.</text>
</comment>
<reference evidence="2" key="1">
    <citation type="submission" date="2020-12" db="EMBL/GenBank/DDBJ databases">
        <title>Geomonas sp. Red875, isolated from river sediment.</title>
        <authorList>
            <person name="Xu Z."/>
            <person name="Zhang Z."/>
            <person name="Masuda Y."/>
            <person name="Itoh H."/>
            <person name="Senoo K."/>
        </authorList>
    </citation>
    <scope>NUCLEOTIDE SEQUENCE</scope>
    <source>
        <strain evidence="2">Red875</strain>
    </source>
</reference>
<dbReference type="PROSITE" id="PS51273">
    <property type="entry name" value="GATASE_TYPE_1"/>
    <property type="match status" value="1"/>
</dbReference>
<dbReference type="Pfam" id="PF00117">
    <property type="entry name" value="GATase"/>
    <property type="match status" value="1"/>
</dbReference>
<dbReference type="EMBL" id="JAEMHM010000007">
    <property type="protein sequence ID" value="MBJ6725105.1"/>
    <property type="molecule type" value="Genomic_DNA"/>
</dbReference>
<sequence>MFLIVQNDPHCPAGSCAPIIEARAASFRVVAGYDDLAFPDPTRFQGVIVLGGEMSVYATERFPYLDRVRSLMRECVDRQVPLFGICLGGQLLAQVLGGTVSSPSSHGEKGIHSVTLTEAGAGDPLFAGLAETFTTFQMHNDSFTLPPSATLLAHSAACPVQAFRYGATAYAVQFHPEVDRDIVSCWSEFPPPEPDLVRQYEVGRAAYDADSRRIIGNFVSLALRRYLS</sequence>
<dbReference type="Gene3D" id="3.40.50.880">
    <property type="match status" value="1"/>
</dbReference>
<dbReference type="PANTHER" id="PTHR42695">
    <property type="entry name" value="GLUTAMINE AMIDOTRANSFERASE YLR126C-RELATED"/>
    <property type="match status" value="1"/>
</dbReference>
<evidence type="ECO:0000313" key="2">
    <source>
        <dbReference type="EMBL" id="MBJ6725105.1"/>
    </source>
</evidence>